<dbReference type="InterPro" id="IPR002372">
    <property type="entry name" value="PQQ_rpt_dom"/>
</dbReference>
<dbReference type="Gene3D" id="2.130.10.10">
    <property type="entry name" value="YVTN repeat-like/Quinoprotein amine dehydrogenase"/>
    <property type="match status" value="1"/>
</dbReference>
<feature type="domain" description="Pyrrolo-quinoline quinone repeat" evidence="1">
    <location>
        <begin position="106"/>
        <end position="159"/>
    </location>
</feature>
<dbReference type="Proteomes" id="UP000617634">
    <property type="component" value="Unassembled WGS sequence"/>
</dbReference>
<name>A0A931MJJ0_9SPHN</name>
<feature type="domain" description="Pyrrolo-quinoline quinone repeat" evidence="1">
    <location>
        <begin position="168"/>
        <end position="375"/>
    </location>
</feature>
<dbReference type="InterPro" id="IPR011047">
    <property type="entry name" value="Quinoprotein_ADH-like_sf"/>
</dbReference>
<dbReference type="InterPro" id="IPR015943">
    <property type="entry name" value="WD40/YVTN_repeat-like_dom_sf"/>
</dbReference>
<dbReference type="SMART" id="SM00564">
    <property type="entry name" value="PQQ"/>
    <property type="match status" value="7"/>
</dbReference>
<gene>
    <name evidence="2" type="ORF">I5E68_01265</name>
</gene>
<dbReference type="InterPro" id="IPR018391">
    <property type="entry name" value="PQQ_b-propeller_rpt"/>
</dbReference>
<accession>A0A931MJJ0</accession>
<evidence type="ECO:0000313" key="3">
    <source>
        <dbReference type="Proteomes" id="UP000617634"/>
    </source>
</evidence>
<dbReference type="Pfam" id="PF13360">
    <property type="entry name" value="PQQ_2"/>
    <property type="match status" value="2"/>
</dbReference>
<organism evidence="2 3">
    <name type="scientific">Novosphingobium aureum</name>
    <dbReference type="NCBI Taxonomy" id="2792964"/>
    <lineage>
        <taxon>Bacteria</taxon>
        <taxon>Pseudomonadati</taxon>
        <taxon>Pseudomonadota</taxon>
        <taxon>Alphaproteobacteria</taxon>
        <taxon>Sphingomonadales</taxon>
        <taxon>Sphingomonadaceae</taxon>
        <taxon>Novosphingobium</taxon>
    </lineage>
</organism>
<evidence type="ECO:0000259" key="1">
    <source>
        <dbReference type="Pfam" id="PF13360"/>
    </source>
</evidence>
<dbReference type="EMBL" id="JADZGI010000001">
    <property type="protein sequence ID" value="MBH0111580.1"/>
    <property type="molecule type" value="Genomic_DNA"/>
</dbReference>
<dbReference type="RefSeq" id="WP_197160026.1">
    <property type="nucleotide sequence ID" value="NZ_JADZGI010000001.1"/>
</dbReference>
<proteinExistence type="predicted"/>
<protein>
    <submittedName>
        <fullName evidence="2">PQQ-binding-like beta-propeller repeat protein</fullName>
    </submittedName>
</protein>
<dbReference type="PANTHER" id="PTHR34512:SF30">
    <property type="entry name" value="OUTER MEMBRANE PROTEIN ASSEMBLY FACTOR BAMB"/>
    <property type="match status" value="1"/>
</dbReference>
<dbReference type="SUPFAM" id="SSF50998">
    <property type="entry name" value="Quinoprotein alcohol dehydrogenase-like"/>
    <property type="match status" value="1"/>
</dbReference>
<evidence type="ECO:0000313" key="2">
    <source>
        <dbReference type="EMBL" id="MBH0111580.1"/>
    </source>
</evidence>
<dbReference type="AlphaFoldDB" id="A0A931MJJ0"/>
<reference evidence="2" key="1">
    <citation type="submission" date="2020-11" db="EMBL/GenBank/DDBJ databases">
        <title>Novosphingobium aureum sp. nov., a marine bacterium isolated from sediment of a salt flat.</title>
        <authorList>
            <person name="Yoo Y."/>
            <person name="Kim J.-J."/>
        </authorList>
    </citation>
    <scope>NUCLEOTIDE SEQUENCE</scope>
    <source>
        <strain evidence="2">YJ-S2-02</strain>
    </source>
</reference>
<keyword evidence="3" id="KW-1185">Reference proteome</keyword>
<dbReference type="PANTHER" id="PTHR34512">
    <property type="entry name" value="CELL SURFACE PROTEIN"/>
    <property type="match status" value="1"/>
</dbReference>
<dbReference type="PROSITE" id="PS51257">
    <property type="entry name" value="PROKAR_LIPOPROTEIN"/>
    <property type="match status" value="1"/>
</dbReference>
<comment type="caution">
    <text evidence="2">The sequence shown here is derived from an EMBL/GenBank/DDBJ whole genome shotgun (WGS) entry which is preliminary data.</text>
</comment>
<sequence>MTATAKTAAPRAARPASKRTLPLLALALVMGLSGCKIFGGKDDPKTPTVGERVPILSRIESGAEVDPTLSTVSVILPPEQVNTTFAQGGGSADKSYGHLALAPNPGKVWTAQIEGSSQRARLAASPVVGDGRLFVMDTKGVVHAFDAETGAQVWSKSFAVSGDNENSMFGGGVSFDAGKVYVTTGLGEVAALEAASGNQLWTMKPAGPLRGSPTVAFNAIYVMTQDNQIFALNAADGSVLWNESGSLQQSGVFGVAAPAAGRGTVIAGYSSGELVAYRYENGRQLWSDALSRTSISTEVGSLTDVDADPIIDDGRVYALGQGGRMAAYELVTGQRIWELNLAGISTPAVAGDWVFTLDDHAEILAIARSTGKVRWLTQLQRFGNPKKRKNPVFWVGPVLAGNTLWTANSRGEVYKVDPASGDQTLFTELKDAVSLAPVVANRTLYILDDSGRITAWR</sequence>